<dbReference type="IntAct" id="E6PBT3">
    <property type="interactions" value="1"/>
</dbReference>
<dbReference type="PANTHER" id="PTHR11880:SF2">
    <property type="entry name" value="SMALL RIBOSOMAL SUBUNIT PROTEIN US19"/>
    <property type="match status" value="1"/>
</dbReference>
<dbReference type="AlphaFoldDB" id="E6PBT3"/>
<evidence type="ECO:0007829" key="8">
    <source>
        <dbReference type="PDB" id="4BTS"/>
    </source>
</evidence>
<sequence>MADNKKSIKKFTFRGKGLEELTALASGSNSEKLISDELAALFDAKTRRRVKRGISEKYAKFVNKVRRSKEKCPAGEKPVPVKTHYRSMIVIPELVGGIVGVYNGKEFVNVEVKFDMIGKYLAEFAMTYKPTTHGKTGAAGGKGK</sequence>
<keyword evidence="2 4" id="KW-0689">Ribosomal protein</keyword>
<dbReference type="GO" id="GO:0003723">
    <property type="term" value="F:RNA binding"/>
    <property type="evidence" value="ECO:0007669"/>
    <property type="project" value="InterPro"/>
</dbReference>
<keyword evidence="6 8" id="KW-0002">3D-structure</keyword>
<dbReference type="InterPro" id="IPR023575">
    <property type="entry name" value="Ribosomal_uS19_SF"/>
</dbReference>
<dbReference type="PROSITE" id="PS00323">
    <property type="entry name" value="RIBOSOMAL_S19"/>
    <property type="match status" value="1"/>
</dbReference>
<dbReference type="PRINTS" id="PR00975">
    <property type="entry name" value="RIBOSOMALS19"/>
</dbReference>
<evidence type="ECO:0000313" key="6">
    <source>
        <dbReference type="PDB" id="2XZM"/>
    </source>
</evidence>
<dbReference type="GO" id="GO:0000028">
    <property type="term" value="P:ribosomal small subunit assembly"/>
    <property type="evidence" value="ECO:0007669"/>
    <property type="project" value="TreeGrafter"/>
</dbReference>
<dbReference type="PDBsum" id="4BTS"/>
<dbReference type="GO" id="GO:0003735">
    <property type="term" value="F:structural constituent of ribosome"/>
    <property type="evidence" value="ECO:0007669"/>
    <property type="project" value="InterPro"/>
</dbReference>
<comment type="similarity">
    <text evidence="1 4">Belongs to the universal ribosomal protein uS19 family.</text>
</comment>
<dbReference type="PDB" id="2XZN">
    <property type="method" value="X-ray"/>
    <property type="resolution" value="3.93 A"/>
    <property type="chains" value="S=1-144"/>
</dbReference>
<evidence type="ECO:0000256" key="2">
    <source>
        <dbReference type="ARBA" id="ARBA00022980"/>
    </source>
</evidence>
<organism evidence="5">
    <name type="scientific">Tetrahymena thermophila</name>
    <dbReference type="NCBI Taxonomy" id="5911"/>
    <lineage>
        <taxon>Eukaryota</taxon>
        <taxon>Sar</taxon>
        <taxon>Alveolata</taxon>
        <taxon>Ciliophora</taxon>
        <taxon>Intramacronucleata</taxon>
        <taxon>Oligohymenophorea</taxon>
        <taxon>Hymenostomatida</taxon>
        <taxon>Tetrahymenina</taxon>
        <taxon>Tetrahymenidae</taxon>
        <taxon>Tetrahymena</taxon>
    </lineage>
</organism>
<dbReference type="PANTHER" id="PTHR11880">
    <property type="entry name" value="RIBOSOMAL PROTEIN S19P FAMILY MEMBER"/>
    <property type="match status" value="1"/>
</dbReference>
<accession>E6PBT3</accession>
<dbReference type="InterPro" id="IPR020934">
    <property type="entry name" value="Ribosomal_uS19_CS"/>
</dbReference>
<dbReference type="Pfam" id="PF00203">
    <property type="entry name" value="Ribosomal_S19"/>
    <property type="match status" value="1"/>
</dbReference>
<dbReference type="OMA" id="KTHCRDM"/>
<reference evidence="8" key="2">
    <citation type="journal article" date="2013" name="Nat. Struct. Mol. Biol.">
        <title>The crystal structure of the eukaryotic 40S ribosomal subunit in complex with eIF1 and eIF1A.</title>
        <authorList>
            <person name="Weisser M."/>
            <person name="Voigts-Hoffmann F."/>
            <person name="Rabl J."/>
            <person name="Leibundgut M."/>
            <person name="Ban N."/>
        </authorList>
    </citation>
    <scope>X-RAY CRYSTALLOGRAPHY (3.70 ANGSTROMS)</scope>
</reference>
<reference evidence="5 6" key="1">
    <citation type="journal article" date="2011" name="Science">
        <title>Crystal structure of the eukaryotic 40S ribosomal subunit in complex with initiation factor 1.</title>
        <authorList>
            <person name="Rabl J."/>
            <person name="Leibundgut M."/>
            <person name="Ataide S.F."/>
            <person name="Haag A."/>
            <person name="Ban N."/>
        </authorList>
    </citation>
    <scope>X-RAY CRYSTALLOGRAPHY (3.93 ANGSTROMS)</scope>
</reference>
<dbReference type="PDB" id="4BTS">
    <property type="method" value="X-ray"/>
    <property type="resolution" value="3.70 A"/>
    <property type="chains" value="AS/BS/CS/DS=1-144"/>
</dbReference>
<protein>
    <submittedName>
        <fullName evidence="5 6 7">Rps15e</fullName>
    </submittedName>
</protein>
<dbReference type="InterPro" id="IPR002222">
    <property type="entry name" value="Ribosomal_uS19"/>
</dbReference>
<evidence type="ECO:0000256" key="1">
    <source>
        <dbReference type="ARBA" id="ARBA00007345"/>
    </source>
</evidence>
<keyword evidence="3 4" id="KW-0687">Ribonucleoprotein</keyword>
<proteinExistence type="evidence at protein level"/>
<evidence type="ECO:0000313" key="5">
    <source>
        <dbReference type="EMBL" id="DAA33979.1"/>
    </source>
</evidence>
<dbReference type="Gene3D" id="3.30.860.10">
    <property type="entry name" value="30s Ribosomal Protein S19, Chain A"/>
    <property type="match status" value="1"/>
</dbReference>
<dbReference type="SUPFAM" id="SSF54570">
    <property type="entry name" value="Ribosomal protein S19"/>
    <property type="match status" value="1"/>
</dbReference>
<dbReference type="GO" id="GO:0006412">
    <property type="term" value="P:translation"/>
    <property type="evidence" value="ECO:0007669"/>
    <property type="project" value="InterPro"/>
</dbReference>
<evidence type="ECO:0000313" key="7">
    <source>
        <dbReference type="PDB" id="2XZN"/>
    </source>
</evidence>
<dbReference type="HAMAP" id="MF_00531">
    <property type="entry name" value="Ribosomal_uS19"/>
    <property type="match status" value="1"/>
</dbReference>
<dbReference type="GO" id="GO:0022627">
    <property type="term" value="C:cytosolic small ribosomal subunit"/>
    <property type="evidence" value="ECO:0007669"/>
    <property type="project" value="TreeGrafter"/>
</dbReference>
<dbReference type="PDB" id="2XZM">
    <property type="method" value="X-ray"/>
    <property type="resolution" value="3.93 A"/>
    <property type="chains" value="S=1-144"/>
</dbReference>
<evidence type="ECO:0000256" key="4">
    <source>
        <dbReference type="RuleBase" id="RU003485"/>
    </source>
</evidence>
<dbReference type="PIRSF" id="PIRSF002144">
    <property type="entry name" value="Ribosomal_S19"/>
    <property type="match status" value="1"/>
</dbReference>
<evidence type="ECO:0000256" key="3">
    <source>
        <dbReference type="ARBA" id="ARBA00023274"/>
    </source>
</evidence>
<name>E6PBT3_TETTH</name>
<dbReference type="EMBL" id="BK007922">
    <property type="protein sequence ID" value="DAA33979.1"/>
    <property type="molecule type" value="mRNA"/>
</dbReference>